<dbReference type="InterPro" id="IPR003000">
    <property type="entry name" value="Sirtuin"/>
</dbReference>
<feature type="region of interest" description="Disordered" evidence="2">
    <location>
        <begin position="78"/>
        <end position="116"/>
    </location>
</feature>
<dbReference type="SUPFAM" id="SSF52467">
    <property type="entry name" value="DHS-like NAD/FAD-binding domain"/>
    <property type="match status" value="1"/>
</dbReference>
<feature type="binding site" evidence="1">
    <location>
        <position position="281"/>
    </location>
    <ligand>
        <name>Zn(2+)</name>
        <dbReference type="ChEBI" id="CHEBI:29105"/>
    </ligand>
</feature>
<reference evidence="3" key="1">
    <citation type="submission" date="2020-11" db="EMBL/GenBank/DDBJ databases">
        <authorList>
            <person name="Tran Van P."/>
        </authorList>
    </citation>
    <scope>NUCLEOTIDE SEQUENCE</scope>
</reference>
<dbReference type="GO" id="GO:0046872">
    <property type="term" value="F:metal ion binding"/>
    <property type="evidence" value="ECO:0007669"/>
    <property type="project" value="UniProtKB-KW"/>
</dbReference>
<dbReference type="Gene3D" id="3.30.1600.10">
    <property type="entry name" value="SIR2/SIRT2 'Small Domain"/>
    <property type="match status" value="1"/>
</dbReference>
<dbReference type="Gene3D" id="3.40.50.1220">
    <property type="entry name" value="TPP-binding domain"/>
    <property type="match status" value="1"/>
</dbReference>
<feature type="binding site" evidence="1">
    <location>
        <position position="276"/>
    </location>
    <ligand>
        <name>Zn(2+)</name>
        <dbReference type="ChEBI" id="CHEBI:29105"/>
    </ligand>
</feature>
<sequence>MVSANPTGGWSVQMQRLFPCLGILNVSAPSSTATLALPSKRIVPRPSRRSLPPPIPALRTSKTSYKTTILRRNSLSVLPGQSLMPKAPQQAKEGGDMAQSANESAPSSSNSDASEKQYELMTQNLVNIINNEASNILVLVGAGASIGSGLPYNGSSDEGLFSVLAKQAGKESEEFFHQNHFDTAPGEILEVLVNTFLTPRQPLRPTTAHYFLRLLQDRKKLLRIYTQNVDGLERAVGIGEDKLVEVFGNMRTGHCTKCKEIYFSDEYVVDLPVPHCTTVTCQGTIKPDLVFYGTALPHRYTLFEQDCAECDLIIIVGSSLEVFPPADLPDQVPAGVPRVLINDKPAGTIGQRSKDYFVQGDVMRSCMFLIDVLGWRSDYDTLFTEMIADRGMDNRGDYSRSVGALFSIRGYLNDIGKIEILGTIDATEVGFLVVEYFGDSQILEDVFEMDDYLVLVVDPSVFDDRANILRRAHDGQVLWKKEIPSDVLFKPHMIAISLSCAGHFLTLVPASSVDLCIRSLCIVRLLRAAMAERRITTAYLEFLEQLMVEYKG</sequence>
<dbReference type="OrthoDB" id="420264at2759"/>
<organism evidence="3">
    <name type="scientific">Cyprideis torosa</name>
    <dbReference type="NCBI Taxonomy" id="163714"/>
    <lineage>
        <taxon>Eukaryota</taxon>
        <taxon>Metazoa</taxon>
        <taxon>Ecdysozoa</taxon>
        <taxon>Arthropoda</taxon>
        <taxon>Crustacea</taxon>
        <taxon>Oligostraca</taxon>
        <taxon>Ostracoda</taxon>
        <taxon>Podocopa</taxon>
        <taxon>Podocopida</taxon>
        <taxon>Cytherocopina</taxon>
        <taxon>Cytheroidea</taxon>
        <taxon>Cytherideidae</taxon>
        <taxon>Cyprideis</taxon>
    </lineage>
</organism>
<keyword evidence="1" id="KW-0862">Zinc</keyword>
<dbReference type="AlphaFoldDB" id="A0A7R8ZGS7"/>
<accession>A0A7R8ZGS7</accession>
<dbReference type="PANTHER" id="PTHR11085">
    <property type="entry name" value="NAD-DEPENDENT PROTEIN DEACYLASE SIRTUIN-5, MITOCHONDRIAL-RELATED"/>
    <property type="match status" value="1"/>
</dbReference>
<name>A0A7R8ZGS7_9CRUS</name>
<dbReference type="GO" id="GO:0070403">
    <property type="term" value="F:NAD+ binding"/>
    <property type="evidence" value="ECO:0007669"/>
    <property type="project" value="InterPro"/>
</dbReference>
<dbReference type="InterPro" id="IPR026591">
    <property type="entry name" value="Sirtuin_cat_small_dom_sf"/>
</dbReference>
<dbReference type="PANTHER" id="PTHR11085:SF10">
    <property type="entry name" value="NAD-DEPENDENT PROTEIN DEACYLASE SIRTUIN-5, MITOCHONDRIAL-RELATED"/>
    <property type="match status" value="1"/>
</dbReference>
<dbReference type="InterPro" id="IPR029035">
    <property type="entry name" value="DHS-like_NAD/FAD-binding_dom"/>
</dbReference>
<dbReference type="InterPro" id="IPR050134">
    <property type="entry name" value="NAD-dep_sirtuin_deacylases"/>
</dbReference>
<evidence type="ECO:0000256" key="2">
    <source>
        <dbReference type="SAM" id="MobiDB-lite"/>
    </source>
</evidence>
<dbReference type="GO" id="GO:0005634">
    <property type="term" value="C:nucleus"/>
    <property type="evidence" value="ECO:0007669"/>
    <property type="project" value="TreeGrafter"/>
</dbReference>
<gene>
    <name evidence="3" type="ORF">CTOB1V02_LOCUS1080</name>
</gene>
<keyword evidence="1" id="KW-0479">Metal-binding</keyword>
<feature type="compositionally biased region" description="Low complexity" evidence="2">
    <location>
        <begin position="98"/>
        <end position="112"/>
    </location>
</feature>
<dbReference type="InterPro" id="IPR026590">
    <property type="entry name" value="Ssirtuin_cat_dom"/>
</dbReference>
<feature type="binding site" evidence="1">
    <location>
        <position position="255"/>
    </location>
    <ligand>
        <name>Zn(2+)</name>
        <dbReference type="ChEBI" id="CHEBI:29105"/>
    </ligand>
</feature>
<dbReference type="GO" id="GO:0017136">
    <property type="term" value="F:histone deacetylase activity, NAD-dependent"/>
    <property type="evidence" value="ECO:0007669"/>
    <property type="project" value="TreeGrafter"/>
</dbReference>
<dbReference type="PROSITE" id="PS50305">
    <property type="entry name" value="SIRTUIN"/>
    <property type="match status" value="1"/>
</dbReference>
<feature type="binding site" evidence="1">
    <location>
        <position position="258"/>
    </location>
    <ligand>
        <name>Zn(2+)</name>
        <dbReference type="ChEBI" id="CHEBI:29105"/>
    </ligand>
</feature>
<proteinExistence type="predicted"/>
<evidence type="ECO:0000256" key="1">
    <source>
        <dbReference type="PROSITE-ProRule" id="PRU00236"/>
    </source>
</evidence>
<protein>
    <submittedName>
        <fullName evidence="3">Uncharacterized protein</fullName>
    </submittedName>
</protein>
<dbReference type="Pfam" id="PF02146">
    <property type="entry name" value="SIR2"/>
    <property type="match status" value="1"/>
</dbReference>
<comment type="caution">
    <text evidence="1">Lacks conserved residue(s) required for the propagation of feature annotation.</text>
</comment>
<evidence type="ECO:0000313" key="3">
    <source>
        <dbReference type="EMBL" id="CAD7223085.1"/>
    </source>
</evidence>
<dbReference type="EMBL" id="OB660147">
    <property type="protein sequence ID" value="CAD7223085.1"/>
    <property type="molecule type" value="Genomic_DNA"/>
</dbReference>